<feature type="region of interest" description="Disordered" evidence="4">
    <location>
        <begin position="252"/>
        <end position="276"/>
    </location>
</feature>
<dbReference type="EMBL" id="BATB01000023">
    <property type="protein sequence ID" value="GAD55895.1"/>
    <property type="molecule type" value="Genomic_DNA"/>
</dbReference>
<dbReference type="InterPro" id="IPR006179">
    <property type="entry name" value="5_nucleotidase/apyrase"/>
</dbReference>
<dbReference type="Pfam" id="PF02872">
    <property type="entry name" value="5_nucleotid_C"/>
    <property type="match status" value="1"/>
</dbReference>
<dbReference type="GO" id="GO:0046872">
    <property type="term" value="F:metal ion binding"/>
    <property type="evidence" value="ECO:0007669"/>
    <property type="project" value="InterPro"/>
</dbReference>
<protein>
    <submittedName>
        <fullName evidence="7">2',3'-cyclic-nucleotide 2'-phosphodiesterase</fullName>
    </submittedName>
</protein>
<reference evidence="7" key="1">
    <citation type="journal article" date="2013" name="Genome Announc.">
        <title>Draft Genome Sequence of Loktanella cinnabarina LL-001T, Isolated from Deep-Sea Floor Sediment.</title>
        <authorList>
            <person name="Nishi S."/>
            <person name="Tsubouchi T."/>
            <person name="Takaki Y."/>
            <person name="Koyanagi R."/>
            <person name="Satoh N."/>
            <person name="Maruyama T."/>
            <person name="Hatada Y."/>
        </authorList>
    </citation>
    <scope>NUCLEOTIDE SEQUENCE [LARGE SCALE GENOMIC DNA]</scope>
    <source>
        <strain evidence="7">LL-001</strain>
    </source>
</reference>
<keyword evidence="3" id="KW-0547">Nucleotide-binding</keyword>
<comment type="caution">
    <text evidence="7">The sequence shown here is derived from an EMBL/GenBank/DDBJ whole genome shotgun (WGS) entry which is preliminary data.</text>
</comment>
<feature type="domain" description="5'-Nucleotidase C-terminal" evidence="6">
    <location>
        <begin position="392"/>
        <end position="509"/>
    </location>
</feature>
<feature type="domain" description="Calcineurin-like phosphoesterase" evidence="5">
    <location>
        <begin position="10"/>
        <end position="248"/>
    </location>
</feature>
<dbReference type="GO" id="GO:0009166">
    <property type="term" value="P:nucleotide catabolic process"/>
    <property type="evidence" value="ECO:0007669"/>
    <property type="project" value="InterPro"/>
</dbReference>
<evidence type="ECO:0000259" key="5">
    <source>
        <dbReference type="Pfam" id="PF00149"/>
    </source>
</evidence>
<proteinExistence type="inferred from homology"/>
<keyword evidence="8" id="KW-1185">Reference proteome</keyword>
<evidence type="ECO:0000256" key="3">
    <source>
        <dbReference type="RuleBase" id="RU362119"/>
    </source>
</evidence>
<dbReference type="PANTHER" id="PTHR11575:SF6">
    <property type="entry name" value="2',3'-CYCLIC-NUCLEOTIDE 2'-PHOSPHODIESTERASE_3'-NUCLEOTIDASE"/>
    <property type="match status" value="1"/>
</dbReference>
<name>U2Z3F0_9RHOB</name>
<accession>U2Z3F0</accession>
<evidence type="ECO:0000256" key="4">
    <source>
        <dbReference type="SAM" id="MobiDB-lite"/>
    </source>
</evidence>
<comment type="similarity">
    <text evidence="1 3">Belongs to the 5'-nucleotidase family.</text>
</comment>
<dbReference type="InterPro" id="IPR006146">
    <property type="entry name" value="5'-Nucleotdase_CS"/>
</dbReference>
<dbReference type="GO" id="GO:0016788">
    <property type="term" value="F:hydrolase activity, acting on ester bonds"/>
    <property type="evidence" value="ECO:0007669"/>
    <property type="project" value="InterPro"/>
</dbReference>
<evidence type="ECO:0000259" key="6">
    <source>
        <dbReference type="Pfam" id="PF02872"/>
    </source>
</evidence>
<evidence type="ECO:0000256" key="1">
    <source>
        <dbReference type="ARBA" id="ARBA00006654"/>
    </source>
</evidence>
<dbReference type="STRING" id="1337093.MBELCI_1947"/>
<dbReference type="SUPFAM" id="SSF56300">
    <property type="entry name" value="Metallo-dependent phosphatases"/>
    <property type="match status" value="1"/>
</dbReference>
<dbReference type="Proteomes" id="UP000016566">
    <property type="component" value="Unassembled WGS sequence"/>
</dbReference>
<evidence type="ECO:0000256" key="2">
    <source>
        <dbReference type="ARBA" id="ARBA00022729"/>
    </source>
</evidence>
<dbReference type="InterPro" id="IPR036907">
    <property type="entry name" value="5'-Nucleotdase_C_sf"/>
</dbReference>
<keyword evidence="3" id="KW-0378">Hydrolase</keyword>
<dbReference type="GO" id="GO:0000166">
    <property type="term" value="F:nucleotide binding"/>
    <property type="evidence" value="ECO:0007669"/>
    <property type="project" value="UniProtKB-KW"/>
</dbReference>
<dbReference type="PRINTS" id="PR01607">
    <property type="entry name" value="APYRASEFAMLY"/>
</dbReference>
<sequence length="626" mass="67206">MRDGSESIALRLLCTTDLHGHVLPWDYLAGRRDPRIGLSRLVPLIRAHRLRQPNVMLFDNGDFLQGNPMTDAETERLAQGGPGPHAVVAAMNTLDYDAGTLGNHEFNQGLPVLRRVLRGFGHPLTSSNLTLAPGSGAPLVPPGLLLRRRLTRRDGRQALLRIGVIGVAPPQTAEWDRLRLGGQLLAEDMVLAARRQAAELRTRGADIVVLLAHSGPGVARPQQGAENAGRALAALTDIDALFLGHTHSLLPTRSAPEASPRSRVRRRRPDASVVTWGSTSTCGRAAPGALWYSRGAGRIETPTARGCDAATALPVRRAHRAALAALSRPVGHSTLPIDSHFALVAPDRSLQLAADALRAAAQRMLKGRAEAALPLLVAVRPFCTGGHGGAGHYLSLPAGMLTERHLQALHPHPDRLCLTVVDRAALLDWLERGAALFCRVLPGRRDQPLIDPSRPPYGFEVIDGLGWRIDPSRPAGQGRVGDLRHEGRPVGPADRFVIAMTSHHLGGDGPLPRRLRAGQLPIEGPLLREALRAHLVTGPVTPRPRPSWRFAALPGTAAWFDAPPEARKAAAGVASRQITPVGPADDGYHRYQLRFGPEAWPIPSTRGRGLAMAVPPEQGRPDAPPL</sequence>
<evidence type="ECO:0000313" key="8">
    <source>
        <dbReference type="Proteomes" id="UP000016566"/>
    </source>
</evidence>
<gene>
    <name evidence="7" type="ORF">MBELCI_1947</name>
</gene>
<dbReference type="SUPFAM" id="SSF55816">
    <property type="entry name" value="5'-nucleotidase (syn. UDP-sugar hydrolase), C-terminal domain"/>
    <property type="match status" value="1"/>
</dbReference>
<dbReference type="InterPro" id="IPR029052">
    <property type="entry name" value="Metallo-depent_PP-like"/>
</dbReference>
<dbReference type="Pfam" id="PF00149">
    <property type="entry name" value="Metallophos"/>
    <property type="match status" value="1"/>
</dbReference>
<dbReference type="Gene3D" id="3.90.780.10">
    <property type="entry name" value="5'-Nucleotidase, C-terminal domain"/>
    <property type="match status" value="1"/>
</dbReference>
<organism evidence="7 8">
    <name type="scientific">Limimaricola cinnabarinus LL-001</name>
    <dbReference type="NCBI Taxonomy" id="1337093"/>
    <lineage>
        <taxon>Bacteria</taxon>
        <taxon>Pseudomonadati</taxon>
        <taxon>Pseudomonadota</taxon>
        <taxon>Alphaproteobacteria</taxon>
        <taxon>Rhodobacterales</taxon>
        <taxon>Paracoccaceae</taxon>
        <taxon>Limimaricola</taxon>
    </lineage>
</organism>
<dbReference type="GO" id="GO:0030288">
    <property type="term" value="C:outer membrane-bounded periplasmic space"/>
    <property type="evidence" value="ECO:0007669"/>
    <property type="project" value="TreeGrafter"/>
</dbReference>
<evidence type="ECO:0000313" key="7">
    <source>
        <dbReference type="EMBL" id="GAD55895.1"/>
    </source>
</evidence>
<dbReference type="InterPro" id="IPR004843">
    <property type="entry name" value="Calcineurin-like_PHP"/>
</dbReference>
<dbReference type="InterPro" id="IPR008334">
    <property type="entry name" value="5'-Nucleotdase_C"/>
</dbReference>
<dbReference type="PROSITE" id="PS00786">
    <property type="entry name" value="5_NUCLEOTIDASE_2"/>
    <property type="match status" value="1"/>
</dbReference>
<keyword evidence="2" id="KW-0732">Signal</keyword>
<dbReference type="eggNOG" id="COG0737">
    <property type="taxonomic scope" value="Bacteria"/>
</dbReference>
<dbReference type="PANTHER" id="PTHR11575">
    <property type="entry name" value="5'-NUCLEOTIDASE-RELATED"/>
    <property type="match status" value="1"/>
</dbReference>
<dbReference type="AlphaFoldDB" id="U2Z3F0"/>
<dbReference type="Gene3D" id="3.60.21.10">
    <property type="match status" value="1"/>
</dbReference>